<evidence type="ECO:0000313" key="1">
    <source>
        <dbReference type="EMBL" id="RHZ64811.1"/>
    </source>
</evidence>
<name>A0A397HNR4_9GLOM</name>
<proteinExistence type="predicted"/>
<protein>
    <submittedName>
        <fullName evidence="1">Uncharacterized protein</fullName>
    </submittedName>
</protein>
<dbReference type="EMBL" id="PQFF01000292">
    <property type="protein sequence ID" value="RHZ64811.1"/>
    <property type="molecule type" value="Genomic_DNA"/>
</dbReference>
<reference evidence="1 2" key="1">
    <citation type="submission" date="2018-08" db="EMBL/GenBank/DDBJ databases">
        <title>Genome and evolution of the arbuscular mycorrhizal fungus Diversispora epigaea (formerly Glomus versiforme) and its bacterial endosymbionts.</title>
        <authorList>
            <person name="Sun X."/>
            <person name="Fei Z."/>
            <person name="Harrison M."/>
        </authorList>
    </citation>
    <scope>NUCLEOTIDE SEQUENCE [LARGE SCALE GENOMIC DNA]</scope>
    <source>
        <strain evidence="1 2">IT104</strain>
    </source>
</reference>
<comment type="caution">
    <text evidence="1">The sequence shown here is derived from an EMBL/GenBank/DDBJ whole genome shotgun (WGS) entry which is preliminary data.</text>
</comment>
<keyword evidence="2" id="KW-1185">Reference proteome</keyword>
<dbReference type="Proteomes" id="UP000266861">
    <property type="component" value="Unassembled WGS sequence"/>
</dbReference>
<accession>A0A397HNR4</accession>
<sequence>MKNASHFSPDIDKKMIIKDLKKQNVKAKLENSVQRAAHVLLEKCVSELETLLKEFDERNNELLHENIVFRTASMVLERRISEIETSELTNALSTLTNNHQ</sequence>
<gene>
    <name evidence="1" type="ORF">Glove_320g185</name>
</gene>
<organism evidence="1 2">
    <name type="scientific">Diversispora epigaea</name>
    <dbReference type="NCBI Taxonomy" id="1348612"/>
    <lineage>
        <taxon>Eukaryota</taxon>
        <taxon>Fungi</taxon>
        <taxon>Fungi incertae sedis</taxon>
        <taxon>Mucoromycota</taxon>
        <taxon>Glomeromycotina</taxon>
        <taxon>Glomeromycetes</taxon>
        <taxon>Diversisporales</taxon>
        <taxon>Diversisporaceae</taxon>
        <taxon>Diversispora</taxon>
    </lineage>
</organism>
<evidence type="ECO:0000313" key="2">
    <source>
        <dbReference type="Proteomes" id="UP000266861"/>
    </source>
</evidence>
<dbReference type="AlphaFoldDB" id="A0A397HNR4"/>